<dbReference type="InterPro" id="IPR003016">
    <property type="entry name" value="2-oxoA_DH_lipoyl-BS"/>
</dbReference>
<dbReference type="PROSITE" id="PS00189">
    <property type="entry name" value="LIPOYL"/>
    <property type="match status" value="1"/>
</dbReference>
<gene>
    <name evidence="7" type="ORF">K432DRAFT_292171</name>
</gene>
<accession>A0A8E2EFL9</accession>
<feature type="region of interest" description="Disordered" evidence="4">
    <location>
        <begin position="73"/>
        <end position="143"/>
    </location>
</feature>
<dbReference type="PROSITE" id="PS50968">
    <property type="entry name" value="BIOTINYL_LIPOYL"/>
    <property type="match status" value="1"/>
</dbReference>
<evidence type="ECO:0000259" key="6">
    <source>
        <dbReference type="PROSITE" id="PS51826"/>
    </source>
</evidence>
<dbReference type="AlphaFoldDB" id="A0A8E2EFL9"/>
<evidence type="ECO:0000256" key="2">
    <source>
        <dbReference type="ARBA" id="ARBA00022823"/>
    </source>
</evidence>
<protein>
    <recommendedName>
        <fullName evidence="9">Pyruvate dehydrogenase protein x component</fullName>
    </recommendedName>
</protein>
<proteinExistence type="inferred from homology"/>
<feature type="domain" description="Lipoyl-binding" evidence="5">
    <location>
        <begin position="1"/>
        <end position="72"/>
    </location>
</feature>
<evidence type="ECO:0000256" key="1">
    <source>
        <dbReference type="ARBA" id="ARBA00007317"/>
    </source>
</evidence>
<dbReference type="EMBL" id="KV744874">
    <property type="protein sequence ID" value="OCK82920.1"/>
    <property type="molecule type" value="Genomic_DNA"/>
</dbReference>
<dbReference type="PROSITE" id="PS51826">
    <property type="entry name" value="PSBD"/>
    <property type="match status" value="1"/>
</dbReference>
<dbReference type="PANTHER" id="PTHR23151">
    <property type="entry name" value="DIHYDROLIPOAMIDE ACETYL/SUCCINYL-TRANSFERASE-RELATED"/>
    <property type="match status" value="1"/>
</dbReference>
<reference evidence="7 8" key="1">
    <citation type="journal article" date="2016" name="Nat. Commun.">
        <title>Ectomycorrhizal ecology is imprinted in the genome of the dominant symbiotic fungus Cenococcum geophilum.</title>
        <authorList>
            <consortium name="DOE Joint Genome Institute"/>
            <person name="Peter M."/>
            <person name="Kohler A."/>
            <person name="Ohm R.A."/>
            <person name="Kuo A."/>
            <person name="Krutzmann J."/>
            <person name="Morin E."/>
            <person name="Arend M."/>
            <person name="Barry K.W."/>
            <person name="Binder M."/>
            <person name="Choi C."/>
            <person name="Clum A."/>
            <person name="Copeland A."/>
            <person name="Grisel N."/>
            <person name="Haridas S."/>
            <person name="Kipfer T."/>
            <person name="LaButti K."/>
            <person name="Lindquist E."/>
            <person name="Lipzen A."/>
            <person name="Maire R."/>
            <person name="Meier B."/>
            <person name="Mihaltcheva S."/>
            <person name="Molinier V."/>
            <person name="Murat C."/>
            <person name="Poggeler S."/>
            <person name="Quandt C.A."/>
            <person name="Sperisen C."/>
            <person name="Tritt A."/>
            <person name="Tisserant E."/>
            <person name="Crous P.W."/>
            <person name="Henrissat B."/>
            <person name="Nehls U."/>
            <person name="Egli S."/>
            <person name="Spatafora J.W."/>
            <person name="Grigoriev I.V."/>
            <person name="Martin F.M."/>
        </authorList>
    </citation>
    <scope>NUCLEOTIDE SEQUENCE [LARGE SCALE GENOMIC DNA]</scope>
    <source>
        <strain evidence="7 8">CBS 459.81</strain>
    </source>
</reference>
<dbReference type="Gene3D" id="2.40.50.100">
    <property type="match status" value="1"/>
</dbReference>
<dbReference type="FunFam" id="2.40.50.100:FF:000010">
    <property type="entry name" value="Acetyltransferase component of pyruvate dehydrogenase complex"/>
    <property type="match status" value="1"/>
</dbReference>
<dbReference type="GO" id="GO:0004742">
    <property type="term" value="F:dihydrolipoyllysine-residue acetyltransferase activity"/>
    <property type="evidence" value="ECO:0007669"/>
    <property type="project" value="TreeGrafter"/>
</dbReference>
<keyword evidence="8" id="KW-1185">Reference proteome</keyword>
<comment type="similarity">
    <text evidence="1">Belongs to the 2-oxoacid dehydrogenase family.</text>
</comment>
<dbReference type="Proteomes" id="UP000250266">
    <property type="component" value="Unassembled WGS sequence"/>
</dbReference>
<evidence type="ECO:0000259" key="5">
    <source>
        <dbReference type="PROSITE" id="PS50968"/>
    </source>
</evidence>
<feature type="domain" description="Peripheral subunit-binding (PSBD)" evidence="6">
    <location>
        <begin position="144"/>
        <end position="184"/>
    </location>
</feature>
<dbReference type="InterPro" id="IPR036625">
    <property type="entry name" value="E3-bd_dom_sf"/>
</dbReference>
<evidence type="ECO:0000313" key="8">
    <source>
        <dbReference type="Proteomes" id="UP000250266"/>
    </source>
</evidence>
<keyword evidence="3" id="KW-0809">Transit peptide</keyword>
<dbReference type="InterPro" id="IPR045257">
    <property type="entry name" value="E2/Pdx1"/>
</dbReference>
<dbReference type="CDD" id="cd06849">
    <property type="entry name" value="lipoyl_domain"/>
    <property type="match status" value="1"/>
</dbReference>
<dbReference type="Gene3D" id="4.10.320.10">
    <property type="entry name" value="E3-binding domain"/>
    <property type="match status" value="1"/>
</dbReference>
<dbReference type="PANTHER" id="PTHR23151:SF82">
    <property type="entry name" value="PYRUVATE DEHYDROGENASE COMPLEX PROTEIN X COMPONENT, MITOCHONDRIAL"/>
    <property type="match status" value="1"/>
</dbReference>
<dbReference type="Pfam" id="PF02817">
    <property type="entry name" value="E3_binding"/>
    <property type="match status" value="1"/>
</dbReference>
<organism evidence="7 8">
    <name type="scientific">Lepidopterella palustris CBS 459.81</name>
    <dbReference type="NCBI Taxonomy" id="1314670"/>
    <lineage>
        <taxon>Eukaryota</taxon>
        <taxon>Fungi</taxon>
        <taxon>Dikarya</taxon>
        <taxon>Ascomycota</taxon>
        <taxon>Pezizomycotina</taxon>
        <taxon>Dothideomycetes</taxon>
        <taxon>Pleosporomycetidae</taxon>
        <taxon>Mytilinidiales</taxon>
        <taxon>Argynnaceae</taxon>
        <taxon>Lepidopterella</taxon>
    </lineage>
</organism>
<dbReference type="GO" id="GO:0045254">
    <property type="term" value="C:pyruvate dehydrogenase complex"/>
    <property type="evidence" value="ECO:0007669"/>
    <property type="project" value="InterPro"/>
</dbReference>
<dbReference type="OrthoDB" id="202158at2759"/>
<dbReference type="InterPro" id="IPR000089">
    <property type="entry name" value="Biotin_lipoyl"/>
</dbReference>
<sequence>MPALSPTMTEGNIASWKVKEGDSFSAGDVLLEIETDKAQMDVEAQDDGILAKITVGDGSKGVKVGSRIAVMAEPGDDLSSLEIPEEEVPAQAKAKESKDRSASKEEPATPLKESKPAESPSKPLTPSKSTGKTAGGKAQKQTYPLYPSVQHLLRENGLPKEEADKIPATGPNGRLLKGDVLAYLGRVEESYPAEVSKRIEKLGHLDLSNIRVVQLKKEAAPEKPAAAVAEAAAEAAAVEEVETVIAVPISLTAVLQCQKQIQDSVGIFLPISTFISRATELANDNLPRSKTAKPSADELFHAVLGLDKVAGMKASRGHFTPQVTALPSTSLKVTNPAASKKKPDILDLIAGKKTAIYISKPAAIRGAEGVAAPMNVFSVSAPKHDERRARVFLERVKSVLEAEPGRLVL</sequence>
<dbReference type="InterPro" id="IPR004167">
    <property type="entry name" value="PSBD"/>
</dbReference>
<dbReference type="Pfam" id="PF00364">
    <property type="entry name" value="Biotin_lipoyl"/>
    <property type="match status" value="1"/>
</dbReference>
<feature type="compositionally biased region" description="Basic and acidic residues" evidence="4">
    <location>
        <begin position="93"/>
        <end position="116"/>
    </location>
</feature>
<keyword evidence="2" id="KW-0450">Lipoyl</keyword>
<dbReference type="SUPFAM" id="SSF47005">
    <property type="entry name" value="Peripheral subunit-binding domain of 2-oxo acid dehydrogenase complex"/>
    <property type="match status" value="1"/>
</dbReference>
<name>A0A8E2EFL9_9PEZI</name>
<evidence type="ECO:0000256" key="3">
    <source>
        <dbReference type="ARBA" id="ARBA00022946"/>
    </source>
</evidence>
<evidence type="ECO:0008006" key="9">
    <source>
        <dbReference type="Google" id="ProtNLM"/>
    </source>
</evidence>
<dbReference type="InterPro" id="IPR011053">
    <property type="entry name" value="Single_hybrid_motif"/>
</dbReference>
<dbReference type="GO" id="GO:0006086">
    <property type="term" value="P:pyruvate decarboxylation to acetyl-CoA"/>
    <property type="evidence" value="ECO:0007669"/>
    <property type="project" value="InterPro"/>
</dbReference>
<feature type="compositionally biased region" description="Low complexity" evidence="4">
    <location>
        <begin position="119"/>
        <end position="132"/>
    </location>
</feature>
<dbReference type="SUPFAM" id="SSF51230">
    <property type="entry name" value="Single hybrid motif"/>
    <property type="match status" value="1"/>
</dbReference>
<evidence type="ECO:0000313" key="7">
    <source>
        <dbReference type="EMBL" id="OCK82920.1"/>
    </source>
</evidence>
<evidence type="ECO:0000256" key="4">
    <source>
        <dbReference type="SAM" id="MobiDB-lite"/>
    </source>
</evidence>